<dbReference type="PANTHER" id="PTHR45436">
    <property type="entry name" value="SENSOR HISTIDINE KINASE YKOH"/>
    <property type="match status" value="1"/>
</dbReference>
<evidence type="ECO:0000256" key="10">
    <source>
        <dbReference type="ARBA" id="ARBA00022989"/>
    </source>
</evidence>
<dbReference type="FunFam" id="3.30.565.10:FF:000006">
    <property type="entry name" value="Sensor histidine kinase WalK"/>
    <property type="match status" value="1"/>
</dbReference>
<dbReference type="PROSITE" id="PS51257">
    <property type="entry name" value="PROKAR_LIPOPROTEIN"/>
    <property type="match status" value="1"/>
</dbReference>
<feature type="transmembrane region" description="Helical" evidence="14">
    <location>
        <begin position="205"/>
        <end position="225"/>
    </location>
</feature>
<dbReference type="EMBL" id="CAJVAS010000005">
    <property type="protein sequence ID" value="CAG7614287.1"/>
    <property type="molecule type" value="Genomic_DNA"/>
</dbReference>
<organism evidence="16 17">
    <name type="scientific">Paenibacillus solanacearum</name>
    <dbReference type="NCBI Taxonomy" id="2048548"/>
    <lineage>
        <taxon>Bacteria</taxon>
        <taxon>Bacillati</taxon>
        <taxon>Bacillota</taxon>
        <taxon>Bacilli</taxon>
        <taxon>Bacillales</taxon>
        <taxon>Paenibacillaceae</taxon>
        <taxon>Paenibacillus</taxon>
    </lineage>
</organism>
<evidence type="ECO:0000256" key="14">
    <source>
        <dbReference type="SAM" id="Phobius"/>
    </source>
</evidence>
<evidence type="ECO:0000256" key="13">
    <source>
        <dbReference type="SAM" id="MobiDB-lite"/>
    </source>
</evidence>
<comment type="subcellular location">
    <subcellularLocation>
        <location evidence="2">Cell membrane</location>
        <topology evidence="2">Multi-pass membrane protein</topology>
    </subcellularLocation>
</comment>
<dbReference type="Pfam" id="PF00512">
    <property type="entry name" value="HisKA"/>
    <property type="match status" value="1"/>
</dbReference>
<evidence type="ECO:0000256" key="11">
    <source>
        <dbReference type="ARBA" id="ARBA00023012"/>
    </source>
</evidence>
<dbReference type="GO" id="GO:0005524">
    <property type="term" value="F:ATP binding"/>
    <property type="evidence" value="ECO:0007669"/>
    <property type="project" value="UniProtKB-KW"/>
</dbReference>
<dbReference type="CDD" id="cd00075">
    <property type="entry name" value="HATPase"/>
    <property type="match status" value="1"/>
</dbReference>
<keyword evidence="8" id="KW-0418">Kinase</keyword>
<evidence type="ECO:0000256" key="2">
    <source>
        <dbReference type="ARBA" id="ARBA00004651"/>
    </source>
</evidence>
<dbReference type="PANTHER" id="PTHR45436:SF5">
    <property type="entry name" value="SENSOR HISTIDINE KINASE TRCS"/>
    <property type="match status" value="1"/>
</dbReference>
<evidence type="ECO:0000313" key="17">
    <source>
        <dbReference type="Proteomes" id="UP000693672"/>
    </source>
</evidence>
<keyword evidence="4" id="KW-0597">Phosphoprotein</keyword>
<dbReference type="AlphaFoldDB" id="A0A916NI56"/>
<dbReference type="FunFam" id="1.10.287.130:FF:000001">
    <property type="entry name" value="Two-component sensor histidine kinase"/>
    <property type="match status" value="1"/>
</dbReference>
<sequence length="472" mass="52652">MFRKIRTRLTVLHAAVFFVILACLGLIIYTELRHQLYVKVDESLRSRLQGVQVFYTSSDSRVPDEREEDDLPGGAAVKRTMIQIQGIDPRVFLVLWDENGTPYPVLAGTHYDEAVDVFKPYRSVRTPETVKVGDHYYRLIGVDYDPASSESLKIMADLFRAKQLSLGLHLPATGPSGPIASRIVSVQAISIVDSEQNILRKLLELMLLGIACGGAVTVLAGMYLANQALLPIRRSWEKQQQFVADASHELRMPLSIIRANAELVFRHPDRTILDMSEPLSMVLSESTRMGKLTDQLLTLARADSDQDEIILKPLHVDEIIHEVAQKFEPLAELKRLRLETKLESGLEMRGDRERLHQLFVILLDNSMKFTPENGMIHIAARRQGQLIEVYVKDTGTGIAAEDLPRIFDRFYRGDKSRSRSTGGTGLGLAIAHWIVSRHGGDIAAASESGQGTTMTLHLPASPRKSTSWPDGG</sequence>
<dbReference type="CDD" id="cd00082">
    <property type="entry name" value="HisKA"/>
    <property type="match status" value="1"/>
</dbReference>
<name>A0A916NI56_9BACL</name>
<reference evidence="16" key="1">
    <citation type="submission" date="2021-06" db="EMBL/GenBank/DDBJ databases">
        <authorList>
            <person name="Criscuolo A."/>
        </authorList>
    </citation>
    <scope>NUCLEOTIDE SEQUENCE</scope>
    <source>
        <strain evidence="16">CIP111600</strain>
    </source>
</reference>
<keyword evidence="7" id="KW-0547">Nucleotide-binding</keyword>
<evidence type="ECO:0000256" key="3">
    <source>
        <dbReference type="ARBA" id="ARBA00012438"/>
    </source>
</evidence>
<evidence type="ECO:0000256" key="12">
    <source>
        <dbReference type="ARBA" id="ARBA00023136"/>
    </source>
</evidence>
<evidence type="ECO:0000313" key="16">
    <source>
        <dbReference type="EMBL" id="CAG7614287.1"/>
    </source>
</evidence>
<feature type="domain" description="Histidine kinase" evidence="15">
    <location>
        <begin position="245"/>
        <end position="462"/>
    </location>
</feature>
<comment type="caution">
    <text evidence="16">The sequence shown here is derived from an EMBL/GenBank/DDBJ whole genome shotgun (WGS) entry which is preliminary data.</text>
</comment>
<keyword evidence="5 16" id="KW-0808">Transferase</keyword>
<dbReference type="InterPro" id="IPR005467">
    <property type="entry name" value="His_kinase_dom"/>
</dbReference>
<keyword evidence="11" id="KW-0902">Two-component regulatory system</keyword>
<dbReference type="InterPro" id="IPR003661">
    <property type="entry name" value="HisK_dim/P_dom"/>
</dbReference>
<dbReference type="Proteomes" id="UP000693672">
    <property type="component" value="Unassembled WGS sequence"/>
</dbReference>
<dbReference type="InterPro" id="IPR050428">
    <property type="entry name" value="TCS_sensor_his_kinase"/>
</dbReference>
<feature type="compositionally biased region" description="Polar residues" evidence="13">
    <location>
        <begin position="463"/>
        <end position="472"/>
    </location>
</feature>
<dbReference type="SMART" id="SM00387">
    <property type="entry name" value="HATPase_c"/>
    <property type="match status" value="1"/>
</dbReference>
<dbReference type="GO" id="GO:0005886">
    <property type="term" value="C:plasma membrane"/>
    <property type="evidence" value="ECO:0007669"/>
    <property type="project" value="UniProtKB-SubCell"/>
</dbReference>
<protein>
    <recommendedName>
        <fullName evidence="3">histidine kinase</fullName>
        <ecNumber evidence="3">2.7.13.3</ecNumber>
    </recommendedName>
</protein>
<evidence type="ECO:0000256" key="5">
    <source>
        <dbReference type="ARBA" id="ARBA00022679"/>
    </source>
</evidence>
<keyword evidence="10 14" id="KW-1133">Transmembrane helix</keyword>
<comment type="catalytic activity">
    <reaction evidence="1">
        <text>ATP + protein L-histidine = ADP + protein N-phospho-L-histidine.</text>
        <dbReference type="EC" id="2.7.13.3"/>
    </reaction>
</comment>
<dbReference type="PROSITE" id="PS50109">
    <property type="entry name" value="HIS_KIN"/>
    <property type="match status" value="1"/>
</dbReference>
<evidence type="ECO:0000256" key="1">
    <source>
        <dbReference type="ARBA" id="ARBA00000085"/>
    </source>
</evidence>
<evidence type="ECO:0000256" key="8">
    <source>
        <dbReference type="ARBA" id="ARBA00022777"/>
    </source>
</evidence>
<gene>
    <name evidence="16" type="primary">sasA_8</name>
    <name evidence="16" type="ORF">PAESOLCIP111_01695</name>
</gene>
<dbReference type="GO" id="GO:0000155">
    <property type="term" value="F:phosphorelay sensor kinase activity"/>
    <property type="evidence" value="ECO:0007669"/>
    <property type="project" value="InterPro"/>
</dbReference>
<dbReference type="InterPro" id="IPR003594">
    <property type="entry name" value="HATPase_dom"/>
</dbReference>
<accession>A0A916NI56</accession>
<proteinExistence type="predicted"/>
<feature type="region of interest" description="Disordered" evidence="13">
    <location>
        <begin position="449"/>
        <end position="472"/>
    </location>
</feature>
<evidence type="ECO:0000259" key="15">
    <source>
        <dbReference type="PROSITE" id="PS50109"/>
    </source>
</evidence>
<dbReference type="Pfam" id="PF02518">
    <property type="entry name" value="HATPase_c"/>
    <property type="match status" value="1"/>
</dbReference>
<keyword evidence="12 14" id="KW-0472">Membrane</keyword>
<evidence type="ECO:0000256" key="4">
    <source>
        <dbReference type="ARBA" id="ARBA00022553"/>
    </source>
</evidence>
<feature type="transmembrane region" description="Helical" evidence="14">
    <location>
        <begin position="12"/>
        <end position="29"/>
    </location>
</feature>
<keyword evidence="6 14" id="KW-0812">Transmembrane</keyword>
<dbReference type="SMART" id="SM00388">
    <property type="entry name" value="HisKA"/>
    <property type="match status" value="1"/>
</dbReference>
<keyword evidence="17" id="KW-1185">Reference proteome</keyword>
<evidence type="ECO:0000256" key="9">
    <source>
        <dbReference type="ARBA" id="ARBA00022840"/>
    </source>
</evidence>
<keyword evidence="9" id="KW-0067">ATP-binding</keyword>
<dbReference type="EC" id="2.7.13.3" evidence="3"/>
<evidence type="ECO:0000256" key="7">
    <source>
        <dbReference type="ARBA" id="ARBA00022741"/>
    </source>
</evidence>
<evidence type="ECO:0000256" key="6">
    <source>
        <dbReference type="ARBA" id="ARBA00022692"/>
    </source>
</evidence>